<dbReference type="EMBL" id="SPDV01000018">
    <property type="protein sequence ID" value="TFI58270.1"/>
    <property type="molecule type" value="Genomic_DNA"/>
</dbReference>
<comment type="caution">
    <text evidence="2">The sequence shown here is derived from an EMBL/GenBank/DDBJ whole genome shotgun (WGS) entry which is preliminary data.</text>
</comment>
<organism evidence="2 3">
    <name type="scientific">Sphingomonas parva</name>
    <dbReference type="NCBI Taxonomy" id="2555898"/>
    <lineage>
        <taxon>Bacteria</taxon>
        <taxon>Pseudomonadati</taxon>
        <taxon>Pseudomonadota</taxon>
        <taxon>Alphaproteobacteria</taxon>
        <taxon>Sphingomonadales</taxon>
        <taxon>Sphingomonadaceae</taxon>
        <taxon>Sphingomonas</taxon>
    </lineage>
</organism>
<dbReference type="Proteomes" id="UP000298213">
    <property type="component" value="Unassembled WGS sequence"/>
</dbReference>
<evidence type="ECO:0000313" key="3">
    <source>
        <dbReference type="Proteomes" id="UP000298213"/>
    </source>
</evidence>
<feature type="transmembrane region" description="Helical" evidence="1">
    <location>
        <begin position="389"/>
        <end position="413"/>
    </location>
</feature>
<dbReference type="OrthoDB" id="9798415at2"/>
<dbReference type="SUPFAM" id="SSF82693">
    <property type="entry name" value="Multidrug efflux transporter AcrB pore domain, PN1, PN2, PC1 and PC2 subdomains"/>
    <property type="match status" value="2"/>
</dbReference>
<feature type="transmembrane region" description="Helical" evidence="1">
    <location>
        <begin position="339"/>
        <end position="356"/>
    </location>
</feature>
<dbReference type="RefSeq" id="WP_135086604.1">
    <property type="nucleotide sequence ID" value="NZ_SPDV01000018.1"/>
</dbReference>
<feature type="transmembrane region" description="Helical" evidence="1">
    <location>
        <begin position="525"/>
        <end position="544"/>
    </location>
</feature>
<dbReference type="Gene3D" id="3.30.70.1320">
    <property type="entry name" value="Multidrug efflux transporter AcrB pore domain like"/>
    <property type="match status" value="1"/>
</dbReference>
<keyword evidence="1" id="KW-1133">Transmembrane helix</keyword>
<evidence type="ECO:0000313" key="2">
    <source>
        <dbReference type="EMBL" id="TFI58270.1"/>
    </source>
</evidence>
<dbReference type="Gene3D" id="1.20.1640.10">
    <property type="entry name" value="Multidrug efflux transporter AcrB transmembrane domain"/>
    <property type="match status" value="2"/>
</dbReference>
<keyword evidence="1" id="KW-0812">Transmembrane</keyword>
<sequence length="1031" mass="112311">MSGFNLSEWALRHRALVIFAMVVSVFAGLSAYFALGRAEDPSFTVKTMVIRVAWPGASAREMETQVTDEIERALQEAPNFDYVSSYSRPGEATLFVWLRDDTPPAEVPDSWYQVRKRVGDIRPLLPSGIVGPYFNDDFGDTFGSIYAFRSDGFDDSEMKRVLLSARQRLLRLPDVSKVELWGVQEQRFFVEFETARLAELGLAPQAILDSLARQNAVTPSGTIEAPTTRIRLNVTGAVDSVEAIAGTPIAVDGRQFRLGDVATVTRGFADPPVFSMRWNGERVTALAVSMVEGGDILALGENLAREMEAIQAALPAGIDIEKVSDQPYVVEHSVAEFELHFVLALGIVLGVSFLSLGWRAGMVVALSVPLVLAITFVIMDLGGLDLHRISLGALIIALGLLVDDAIIAVEMILVKLEEGWDRFRAASFAWTSTAFPMLTGTLITAAGFVPVGFARSGSGEYTNAIFWVVGISLVVSWIVAVLFTPYLGYKLLPAKAAGHGTHGYDGKLYRRLRSAVDWCVSRRKLTLGLTVGAFVASLAAFPFVPQQFFPSSSREEVLIDLELAEGSSYAATLAAARTLERLVRRDPRTEDVVSYVGGGGPRFYLALNPELPNLAFAQFIAKPKKAEDSVALARDLDAKLKAAMPDVRVRVSRLENGPPVGYPVQFRVMGPDPDTVRTYAAQVRDTMRTDPRMRDVNFQWFERTKALQLVVDQERARALGLTPQDVSQTLQTLLSGYTVTQVRDRSELIDVVARAAPDERAMAERINELSIRVPSGGSVPLDQVARIVPELEDGVVWRRNRDASLIVRGDVIDGVQGPDVSGALNEKLDAVRDRMPAGYRIEMGGAVEEAAKGSASIFKLFPVMLGLWLTLLMIQLQSFSRMTMVFLTAPLGLIGVVFALLLFQAPFGFVAQLGVIALAGMIMRNSVILVDQIDRDIADGAPAWTAIVEATVRRARPVVLTALAAILAMIPLTWSTFWGPMAIAIMGGLAVATVLTLFFVPALCALWFRVRREPAEPSTAAPPAAEPVPAT</sequence>
<evidence type="ECO:0000256" key="1">
    <source>
        <dbReference type="SAM" id="Phobius"/>
    </source>
</evidence>
<protein>
    <submittedName>
        <fullName evidence="2">Efflux RND transporter permease subunit</fullName>
    </submittedName>
</protein>
<dbReference type="InterPro" id="IPR001036">
    <property type="entry name" value="Acrflvin-R"/>
</dbReference>
<dbReference type="Gene3D" id="3.30.70.1430">
    <property type="entry name" value="Multidrug efflux transporter AcrB pore domain"/>
    <property type="match status" value="2"/>
</dbReference>
<reference evidence="2 3" key="1">
    <citation type="submission" date="2019-03" db="EMBL/GenBank/DDBJ databases">
        <title>Genome sequence of Sphingomonas sp. 17J27-24.</title>
        <authorList>
            <person name="Kim M."/>
            <person name="Maeng S."/>
            <person name="Sathiyaraj S."/>
        </authorList>
    </citation>
    <scope>NUCLEOTIDE SEQUENCE [LARGE SCALE GENOMIC DNA]</scope>
    <source>
        <strain evidence="2 3">17J27-24</strain>
    </source>
</reference>
<dbReference type="PANTHER" id="PTHR32063">
    <property type="match status" value="1"/>
</dbReference>
<accession>A0A4Y8ZQH0</accession>
<feature type="transmembrane region" description="Helical" evidence="1">
    <location>
        <begin position="909"/>
        <end position="930"/>
    </location>
</feature>
<dbReference type="Gene3D" id="3.30.70.1440">
    <property type="entry name" value="Multidrug efflux transporter AcrB pore domain"/>
    <property type="match status" value="1"/>
</dbReference>
<dbReference type="SUPFAM" id="SSF82714">
    <property type="entry name" value="Multidrug efflux transporter AcrB TolC docking domain, DN and DC subdomains"/>
    <property type="match status" value="2"/>
</dbReference>
<dbReference type="GO" id="GO:0005886">
    <property type="term" value="C:plasma membrane"/>
    <property type="evidence" value="ECO:0007669"/>
    <property type="project" value="TreeGrafter"/>
</dbReference>
<name>A0A4Y8ZQH0_9SPHN</name>
<dbReference type="Pfam" id="PF00873">
    <property type="entry name" value="ACR_tran"/>
    <property type="match status" value="1"/>
</dbReference>
<feature type="transmembrane region" description="Helical" evidence="1">
    <location>
        <begin position="363"/>
        <end position="383"/>
    </location>
</feature>
<dbReference type="GO" id="GO:0042910">
    <property type="term" value="F:xenobiotic transmembrane transporter activity"/>
    <property type="evidence" value="ECO:0007669"/>
    <property type="project" value="TreeGrafter"/>
</dbReference>
<keyword evidence="1" id="KW-0472">Membrane</keyword>
<proteinExistence type="predicted"/>
<feature type="transmembrane region" description="Helical" evidence="1">
    <location>
        <begin position="15"/>
        <end position="35"/>
    </location>
</feature>
<feature type="transmembrane region" description="Helical" evidence="1">
    <location>
        <begin position="465"/>
        <end position="487"/>
    </location>
</feature>
<dbReference type="PRINTS" id="PR00702">
    <property type="entry name" value="ACRIFLAVINRP"/>
</dbReference>
<dbReference type="AlphaFoldDB" id="A0A4Y8ZQH0"/>
<dbReference type="InterPro" id="IPR027463">
    <property type="entry name" value="AcrB_DN_DC_subdom"/>
</dbReference>
<feature type="transmembrane region" description="Helical" evidence="1">
    <location>
        <begin position="857"/>
        <end position="876"/>
    </location>
</feature>
<feature type="transmembrane region" description="Helical" evidence="1">
    <location>
        <begin position="958"/>
        <end position="977"/>
    </location>
</feature>
<feature type="transmembrane region" description="Helical" evidence="1">
    <location>
        <begin position="983"/>
        <end position="1008"/>
    </location>
</feature>
<dbReference type="PANTHER" id="PTHR32063:SF18">
    <property type="entry name" value="CATION EFFLUX SYSTEM PROTEIN"/>
    <property type="match status" value="1"/>
</dbReference>
<dbReference type="Gene3D" id="3.30.2090.10">
    <property type="entry name" value="Multidrug efflux transporter AcrB TolC docking domain, DN and DC subdomains"/>
    <property type="match status" value="2"/>
</dbReference>
<keyword evidence="3" id="KW-1185">Reference proteome</keyword>
<feature type="transmembrane region" description="Helical" evidence="1">
    <location>
        <begin position="434"/>
        <end position="453"/>
    </location>
</feature>
<gene>
    <name evidence="2" type="ORF">E2493_10810</name>
</gene>
<dbReference type="SUPFAM" id="SSF82866">
    <property type="entry name" value="Multidrug efflux transporter AcrB transmembrane domain"/>
    <property type="match status" value="2"/>
</dbReference>
<feature type="transmembrane region" description="Helical" evidence="1">
    <location>
        <begin position="883"/>
        <end position="903"/>
    </location>
</feature>